<evidence type="ECO:0000256" key="1">
    <source>
        <dbReference type="ARBA" id="ARBA00004141"/>
    </source>
</evidence>
<dbReference type="EMBL" id="NMUH01001504">
    <property type="protein sequence ID" value="MQL92967.1"/>
    <property type="molecule type" value="Genomic_DNA"/>
</dbReference>
<dbReference type="GO" id="GO:0022857">
    <property type="term" value="F:transmembrane transporter activity"/>
    <property type="evidence" value="ECO:0007669"/>
    <property type="project" value="UniProtKB-UniRule"/>
</dbReference>
<gene>
    <name evidence="9" type="ORF">Taro_025607</name>
</gene>
<accession>A0A843VEQ4</accession>
<evidence type="ECO:0000256" key="4">
    <source>
        <dbReference type="ARBA" id="ARBA00022989"/>
    </source>
</evidence>
<dbReference type="PANTHER" id="PTHR12385">
    <property type="entry name" value="CHOLINE TRANSPORTER-LIKE (SLC FAMILY 44)"/>
    <property type="match status" value="1"/>
</dbReference>
<feature type="transmembrane region" description="Helical" evidence="6">
    <location>
        <begin position="474"/>
        <end position="494"/>
    </location>
</feature>
<dbReference type="PANTHER" id="PTHR12385:SF98">
    <property type="entry name" value="CHOLINE TRANSPORTER-LIKE PROTEIN"/>
    <property type="match status" value="1"/>
</dbReference>
<reference evidence="9" key="1">
    <citation type="submission" date="2017-07" db="EMBL/GenBank/DDBJ databases">
        <title>Taro Niue Genome Assembly and Annotation.</title>
        <authorList>
            <person name="Atibalentja N."/>
            <person name="Keating K."/>
            <person name="Fields C.J."/>
        </authorList>
    </citation>
    <scope>NUCLEOTIDE SEQUENCE</scope>
    <source>
        <strain evidence="9">Niue_2</strain>
        <tissue evidence="9">Leaf</tissue>
    </source>
</reference>
<organism evidence="9 10">
    <name type="scientific">Colocasia esculenta</name>
    <name type="common">Wild taro</name>
    <name type="synonym">Arum esculentum</name>
    <dbReference type="NCBI Taxonomy" id="4460"/>
    <lineage>
        <taxon>Eukaryota</taxon>
        <taxon>Viridiplantae</taxon>
        <taxon>Streptophyta</taxon>
        <taxon>Embryophyta</taxon>
        <taxon>Tracheophyta</taxon>
        <taxon>Spermatophyta</taxon>
        <taxon>Magnoliopsida</taxon>
        <taxon>Liliopsida</taxon>
        <taxon>Araceae</taxon>
        <taxon>Aroideae</taxon>
        <taxon>Colocasieae</taxon>
        <taxon>Colocasia</taxon>
    </lineage>
</organism>
<keyword evidence="10" id="KW-1185">Reference proteome</keyword>
<feature type="transmembrane region" description="Helical" evidence="6">
    <location>
        <begin position="378"/>
        <end position="400"/>
    </location>
</feature>
<proteinExistence type="inferred from homology"/>
<keyword evidence="3 6" id="KW-0812">Transmembrane</keyword>
<comment type="similarity">
    <text evidence="2 6">Belongs to the CTL (choline transporter-like) family.</text>
</comment>
<feature type="transmembrane region" description="Helical" evidence="6">
    <location>
        <begin position="269"/>
        <end position="295"/>
    </location>
</feature>
<dbReference type="InterPro" id="IPR007603">
    <property type="entry name" value="Choline_transptr-like"/>
</dbReference>
<evidence type="ECO:0000256" key="6">
    <source>
        <dbReference type="RuleBase" id="RU368066"/>
    </source>
</evidence>
<dbReference type="OrthoDB" id="420519at2759"/>
<dbReference type="Pfam" id="PF04515">
    <property type="entry name" value="Choline_transpo"/>
    <property type="match status" value="1"/>
</dbReference>
<dbReference type="AlphaFoldDB" id="A0A843VEQ4"/>
<evidence type="ECO:0000259" key="8">
    <source>
        <dbReference type="Pfam" id="PF13519"/>
    </source>
</evidence>
<keyword evidence="4 6" id="KW-1133">Transmembrane helix</keyword>
<evidence type="ECO:0000256" key="2">
    <source>
        <dbReference type="ARBA" id="ARBA00007168"/>
    </source>
</evidence>
<dbReference type="InterPro" id="IPR002035">
    <property type="entry name" value="VWF_A"/>
</dbReference>
<dbReference type="GO" id="GO:0005886">
    <property type="term" value="C:plasma membrane"/>
    <property type="evidence" value="ECO:0007669"/>
    <property type="project" value="UniProtKB-SubCell"/>
</dbReference>
<comment type="function">
    <text evidence="6">Choline transporter.</text>
</comment>
<feature type="region of interest" description="Disordered" evidence="7">
    <location>
        <begin position="1"/>
        <end position="72"/>
    </location>
</feature>
<evidence type="ECO:0000256" key="7">
    <source>
        <dbReference type="SAM" id="MobiDB-lite"/>
    </source>
</evidence>
<sequence length="671" mass="73966">MDGGSSAEGGGEKLPPPTPQDQPSSSSALTQPLLSKPFHSPDFPLIEDYEPRHHPAAAPSDDESAQYPPISFHRGPRTCRDLPFLALFLLFSAATFAFGIYAVAHRNPNFPRLSSFSYDSNSTSCVRLSADSAAQGPWVVRLEQPLYDSSESAHLVKNLVWTLAITLVVSFPMALAILWLLKHFTKHVVYACLPFFVLIPAFFNVYWFVVCTLGEACREAFPLAYRILVLVFVFLLIGILIWIIVANWHRVELTIRIVHVAAHALSHNMGLLAMLPSMTLGLVIYFVPLVVFLVFARWNGKIVPREQSDGEYQCAWKQDRWVPAYYTLGFLTMLWSVSMMVEAQVYVISGTIAQWYFSKEGEKPRRSMRNSLRNAFGSSFGTVCFSGLIMAAIRVVRAIVDSAKQEDRGTGIIKMVLRCCTNICLASFDFVNKFTIIFAAITGEGYCLSAMMTYELLKRNLLSAVFVETVSTRILIGIVFVLSATYAIVVCAILKAVSSLGAFSYLVAVCALLLLLLVLGFFVHVLDNVIDTVYVCYAIDRDKGEVCKQEVHEVYVLLPISRNDRPSLATRSPLLSTIICIDNSEWMRNGDYAPSRFQAQADAVNLICGAKTQAGPGCAQSNPENTVGILTMGGKGVRVLVTPTSDLGKILGSFHALKGGKKEVGKGKSIE</sequence>
<protein>
    <recommendedName>
        <fullName evidence="6">Choline transporter-like protein</fullName>
    </recommendedName>
</protein>
<dbReference type="InterPro" id="IPR036465">
    <property type="entry name" value="vWFA_dom_sf"/>
</dbReference>
<feature type="domain" description="VWFA" evidence="8">
    <location>
        <begin position="577"/>
        <end position="663"/>
    </location>
</feature>
<comment type="subcellular location">
    <subcellularLocation>
        <location evidence="6">Cell membrane</location>
        <topology evidence="6">Multi-pass membrane protein</topology>
    </subcellularLocation>
    <subcellularLocation>
        <location evidence="1">Membrane</location>
        <topology evidence="1">Multi-pass membrane protein</topology>
    </subcellularLocation>
</comment>
<keyword evidence="5 6" id="KW-0472">Membrane</keyword>
<evidence type="ECO:0000313" key="10">
    <source>
        <dbReference type="Proteomes" id="UP000652761"/>
    </source>
</evidence>
<dbReference type="Proteomes" id="UP000652761">
    <property type="component" value="Unassembled WGS sequence"/>
</dbReference>
<feature type="transmembrane region" description="Helical" evidence="6">
    <location>
        <begin position="333"/>
        <end position="357"/>
    </location>
</feature>
<dbReference type="Gene3D" id="3.40.50.410">
    <property type="entry name" value="von Willebrand factor, type A domain"/>
    <property type="match status" value="1"/>
</dbReference>
<feature type="transmembrane region" description="Helical" evidence="6">
    <location>
        <begin position="506"/>
        <end position="526"/>
    </location>
</feature>
<evidence type="ECO:0000256" key="3">
    <source>
        <dbReference type="ARBA" id="ARBA00022692"/>
    </source>
</evidence>
<dbReference type="SUPFAM" id="SSF53300">
    <property type="entry name" value="vWA-like"/>
    <property type="match status" value="1"/>
</dbReference>
<comment type="caution">
    <text evidence="9">The sequence shown here is derived from an EMBL/GenBank/DDBJ whole genome shotgun (WGS) entry which is preliminary data.</text>
</comment>
<feature type="transmembrane region" description="Helical" evidence="6">
    <location>
        <begin position="436"/>
        <end position="454"/>
    </location>
</feature>
<evidence type="ECO:0000313" key="9">
    <source>
        <dbReference type="EMBL" id="MQL92967.1"/>
    </source>
</evidence>
<evidence type="ECO:0000256" key="5">
    <source>
        <dbReference type="ARBA" id="ARBA00023136"/>
    </source>
</evidence>
<name>A0A843VEQ4_COLES</name>
<feature type="transmembrane region" description="Helical" evidence="6">
    <location>
        <begin position="227"/>
        <end position="248"/>
    </location>
</feature>
<feature type="transmembrane region" description="Helical" evidence="6">
    <location>
        <begin position="82"/>
        <end position="104"/>
    </location>
</feature>
<feature type="transmembrane region" description="Helical" evidence="6">
    <location>
        <begin position="188"/>
        <end position="207"/>
    </location>
</feature>
<dbReference type="Pfam" id="PF13519">
    <property type="entry name" value="VWA_2"/>
    <property type="match status" value="1"/>
</dbReference>
<feature type="transmembrane region" description="Helical" evidence="6">
    <location>
        <begin position="159"/>
        <end position="181"/>
    </location>
</feature>